<evidence type="ECO:0000259" key="2">
    <source>
        <dbReference type="Pfam" id="PF05378"/>
    </source>
</evidence>
<dbReference type="PANTHER" id="PTHR11365">
    <property type="entry name" value="5-OXOPROLINASE RELATED"/>
    <property type="match status" value="1"/>
</dbReference>
<evidence type="ECO:0000313" key="4">
    <source>
        <dbReference type="EMBL" id="GLI22936.1"/>
    </source>
</evidence>
<comment type="caution">
    <text evidence="4">The sequence shown here is derived from an EMBL/GenBank/DDBJ whole genome shotgun (WGS) entry which is preliminary data.</text>
</comment>
<protein>
    <submittedName>
        <fullName evidence="5">N-methylhydantoinase A</fullName>
        <ecNumber evidence="5">3.5.2.14</ecNumber>
    </submittedName>
</protein>
<dbReference type="EC" id="3.5.2.14" evidence="5"/>
<dbReference type="GO" id="GO:0006749">
    <property type="term" value="P:glutathione metabolic process"/>
    <property type="evidence" value="ECO:0007669"/>
    <property type="project" value="TreeGrafter"/>
</dbReference>
<dbReference type="Pfam" id="PF01968">
    <property type="entry name" value="Hydantoinase_A"/>
    <property type="match status" value="1"/>
</dbReference>
<evidence type="ECO:0000259" key="1">
    <source>
        <dbReference type="Pfam" id="PF01968"/>
    </source>
</evidence>
<dbReference type="Proteomes" id="UP001245370">
    <property type="component" value="Unassembled WGS sequence"/>
</dbReference>
<dbReference type="GO" id="GO:0047423">
    <property type="term" value="F:N-methylhydantoinase (ATP-hydrolyzing) activity"/>
    <property type="evidence" value="ECO:0007669"/>
    <property type="project" value="UniProtKB-EC"/>
</dbReference>
<reference evidence="4" key="1">
    <citation type="submission" date="2022-12" db="EMBL/GenBank/DDBJ databases">
        <title>Reference genome sequencing for broad-spectrum identification of bacterial and archaeal isolates by mass spectrometry.</title>
        <authorList>
            <person name="Sekiguchi Y."/>
            <person name="Tourlousse D.M."/>
        </authorList>
    </citation>
    <scope>NUCLEOTIDE SEQUENCE</scope>
    <source>
        <strain evidence="4">301</strain>
    </source>
</reference>
<dbReference type="GO" id="GO:0017168">
    <property type="term" value="F:5-oxoprolinase (ATP-hydrolyzing) activity"/>
    <property type="evidence" value="ECO:0007669"/>
    <property type="project" value="TreeGrafter"/>
</dbReference>
<dbReference type="InterPro" id="IPR002821">
    <property type="entry name" value="Hydantoinase_A"/>
</dbReference>
<gene>
    <name evidence="5" type="ORF">GGQ86_002692</name>
    <name evidence="4" type="ORF">XFLAVUS301_26100</name>
</gene>
<dbReference type="GO" id="GO:0005829">
    <property type="term" value="C:cytosol"/>
    <property type="evidence" value="ECO:0007669"/>
    <property type="project" value="TreeGrafter"/>
</dbReference>
<dbReference type="AlphaFoldDB" id="A0A9W6FK50"/>
<organism evidence="4 6">
    <name type="scientific">Xanthobacter flavus</name>
    <dbReference type="NCBI Taxonomy" id="281"/>
    <lineage>
        <taxon>Bacteria</taxon>
        <taxon>Pseudomonadati</taxon>
        <taxon>Pseudomonadota</taxon>
        <taxon>Alphaproteobacteria</taxon>
        <taxon>Hyphomicrobiales</taxon>
        <taxon>Xanthobacteraceae</taxon>
        <taxon>Xanthobacter</taxon>
    </lineage>
</organism>
<accession>A0A9W6FK50</accession>
<name>A0A9W6FK50_XANFL</name>
<evidence type="ECO:0000313" key="7">
    <source>
        <dbReference type="Proteomes" id="UP001245370"/>
    </source>
</evidence>
<dbReference type="Pfam" id="PF05378">
    <property type="entry name" value="Hydant_A_N"/>
    <property type="match status" value="1"/>
</dbReference>
<dbReference type="EMBL" id="JAVDPY010000004">
    <property type="protein sequence ID" value="MDR6334216.1"/>
    <property type="molecule type" value="Genomic_DNA"/>
</dbReference>
<dbReference type="InterPro" id="IPR043129">
    <property type="entry name" value="ATPase_NBD"/>
</dbReference>
<dbReference type="EMBL" id="BSDO01000003">
    <property type="protein sequence ID" value="GLI22936.1"/>
    <property type="molecule type" value="Genomic_DNA"/>
</dbReference>
<feature type="domain" description="Hydantoinase/oxoprolinase N-terminal" evidence="2">
    <location>
        <begin position="15"/>
        <end position="192"/>
    </location>
</feature>
<reference evidence="5 7" key="2">
    <citation type="submission" date="2023-07" db="EMBL/GenBank/DDBJ databases">
        <title>Genomic Encyclopedia of Type Strains, Phase IV (KMG-IV): sequencing the most valuable type-strain genomes for metagenomic binning, comparative biology and taxonomic classification.</title>
        <authorList>
            <person name="Goeker M."/>
        </authorList>
    </citation>
    <scope>NUCLEOTIDE SEQUENCE [LARGE SCALE GENOMIC DNA]</scope>
    <source>
        <strain evidence="5 7">DSM 338</strain>
    </source>
</reference>
<dbReference type="RefSeq" id="WP_281807839.1">
    <property type="nucleotide sequence ID" value="NZ_BSDO01000003.1"/>
</dbReference>
<keyword evidence="5" id="KW-0378">Hydrolase</keyword>
<evidence type="ECO:0000259" key="3">
    <source>
        <dbReference type="Pfam" id="PF19278"/>
    </source>
</evidence>
<evidence type="ECO:0000313" key="5">
    <source>
        <dbReference type="EMBL" id="MDR6334216.1"/>
    </source>
</evidence>
<dbReference type="InterPro" id="IPR049517">
    <property type="entry name" value="ACX-like_C"/>
</dbReference>
<dbReference type="GeneID" id="95763392"/>
<dbReference type="Pfam" id="PF19278">
    <property type="entry name" value="Hydant_A_C"/>
    <property type="match status" value="1"/>
</dbReference>
<feature type="domain" description="Acetophenone carboxylase-like C-terminal" evidence="3">
    <location>
        <begin position="530"/>
        <end position="690"/>
    </location>
</feature>
<dbReference type="InterPro" id="IPR045079">
    <property type="entry name" value="Oxoprolinase-like"/>
</dbReference>
<feature type="domain" description="Hydantoinase A/oxoprolinase" evidence="1">
    <location>
        <begin position="213"/>
        <end position="510"/>
    </location>
</feature>
<dbReference type="SUPFAM" id="SSF53067">
    <property type="entry name" value="Actin-like ATPase domain"/>
    <property type="match status" value="1"/>
</dbReference>
<keyword evidence="7" id="KW-1185">Reference proteome</keyword>
<sequence length="697" mass="73355">MGTITGLEHAPTGARIGVDIGGTFTDLVLADGRGAVFHRKVASTPAAPEQAVLEGVAAIIADARLTPDAVKEVVHGTTVGSNTLLQKVGAPTGLITTKGFRDVLEIGRLRTPSMFDLQWEKPVPLVARRYRKEVAERIRADGTILLPLDEAAVLKAAQELVEAGITSFAVCFLNSYRNPAHEQRAADLIAEHFPQVQVTSSISVLPEAKEYERTSTTVVNAYVRPVLEAYLTRLERGLTDAGIDAPLLVCNSNGALASSGTAREKPVFFISSGRAAGVVGGSRLGEALDIKDLVVFDMGGTTASASLVQNGELTRVSEYEFRAGISTPSRFIKAGGYMMSVPTVDVAEVGSGAGSIAYVDQGGLMRVGPVSAGADPGPACYGIGGSRPTVTDANLLLGYLPAQLAGGSRALSVDAARAAIARDLADPFNLTPEDAACGVRDVVNANMARAIRAVTVERGVDPRDFTLVAIGGSGPVHAADIARLLSMPRVLVPASPGVFTAMGMLAGDVERYFIRPFAVKLADFQPVEAETAFAALEADARAALAGEDVAEHLMSVTREVDMRFRGQEMSLSVPYLPDRDQLHAAFKAAYEAIYSYSSSDTIEVVSLRVIGRGLRPGKIDFRAAHARVEGSNEPASIRNVYYGAEQGHMETPVYERTRCPARIVGPAVIEGADSTVVVPPGATAEADAHANLLITLA</sequence>
<dbReference type="PANTHER" id="PTHR11365:SF23">
    <property type="entry name" value="HYPOTHETICAL 5-OXOPROLINASE (EUROFUNG)-RELATED"/>
    <property type="match status" value="1"/>
</dbReference>
<proteinExistence type="predicted"/>
<dbReference type="Proteomes" id="UP001144397">
    <property type="component" value="Unassembled WGS sequence"/>
</dbReference>
<evidence type="ECO:0000313" key="6">
    <source>
        <dbReference type="Proteomes" id="UP001144397"/>
    </source>
</evidence>
<dbReference type="Gene3D" id="3.30.420.40">
    <property type="match status" value="1"/>
</dbReference>
<dbReference type="InterPro" id="IPR008040">
    <property type="entry name" value="Hydant_A_N"/>
</dbReference>